<feature type="compositionally biased region" description="Basic and acidic residues" evidence="7">
    <location>
        <begin position="1304"/>
        <end position="1314"/>
    </location>
</feature>
<feature type="compositionally biased region" description="Polar residues" evidence="7">
    <location>
        <begin position="83"/>
        <end position="94"/>
    </location>
</feature>
<evidence type="ECO:0000256" key="5">
    <source>
        <dbReference type="ARBA" id="ARBA00022833"/>
    </source>
</evidence>
<feature type="compositionally biased region" description="Polar residues" evidence="7">
    <location>
        <begin position="263"/>
        <end position="295"/>
    </location>
</feature>
<feature type="region of interest" description="Disordered" evidence="7">
    <location>
        <begin position="1596"/>
        <end position="1616"/>
    </location>
</feature>
<keyword evidence="5" id="KW-0862">Zinc</keyword>
<feature type="compositionally biased region" description="Polar residues" evidence="7">
    <location>
        <begin position="195"/>
        <end position="225"/>
    </location>
</feature>
<feature type="region of interest" description="Disordered" evidence="7">
    <location>
        <begin position="1039"/>
        <end position="1058"/>
    </location>
</feature>
<feature type="compositionally biased region" description="Polar residues" evidence="7">
    <location>
        <begin position="1506"/>
        <end position="1515"/>
    </location>
</feature>
<feature type="compositionally biased region" description="Acidic residues" evidence="7">
    <location>
        <begin position="1417"/>
        <end position="1430"/>
    </location>
</feature>
<sequence>MSRSGRNYGKKPPDIGLQMECHDEALTPEQVSAYNKGEKEYKEVTAKLEQMMKNLGGEIIEKSDSVYVVQMNNSSPPPVPALTASTPSTGKSVTSPVTRQSAALIAQPPPSTNAMVQALQTATGPVILQGSPQTQGVMTRASAGNALHSPGTYQLVMDPRLGLIVGTVTSPQATPGTPVIQNTTSLAKTTTLVSSAQNIQTRSTVHTRTNSMRMQTNTTPSTQVPAGQPPAKLHVVSTALPTAASTPTIPSLRIKPPKPPPNQKGTNVKSPATASKVSPASSSNARPTESNSVGGLSTGPGSKPWRPTTTGTVNAPVVDLTDDDGKPSSTNVADSREVTFNKLSGKTFPSLVVVARPHLRIKDMAQGTVSQERAALDAKVKSVLMFTPTKFTEWLIQQGLVRSEQYCTTHVMPDNTTPIKLKLGMYSDVSKFPYSGGYVWISECCPQRFVSVFSGSIFEGAPHPPTVLLKLIYHWACQTNVQNVVQWVKVDNFYVKNFFTNMRSVCTAAIHEKYEKMGGLKKRVEVGVISLGTTSQDGNMRQVKVEVLGVMDPESKLIRLRAVEPLQQEGERNYKRRFVKILEPLEQWVDKDSIILTDFTVDKGTLHNMGFNSVYQVSISDAPTPQNKYSNQNVMEYLRRIVPRMFQNTLSLLSRQIIQQFLDELVWRERWGPVASQTFDNIIAHMAEQTKLETGDSLLTRLSKVAANPFKHWQYSSWKTTPTPKTPVVANGTATPSPAPPPGPVSSIDMLPQSIRMVDSPTTQTGKRGRKRVMPQVDAPEPKRAAVAPAPVSVVPEEQVSLDSYYYGSLEGDAQIIKEEFKNSLTIKCCVCNRKYSNNILLMKHLIMHAQSDNQFLMELSDLTQCKYCLKSFPTPFSMQTHIEEIHLKATTNLVCRICEEKFRDRPMLISHMHRTHIAVELPYECGICKFRSSMHRDLIDHFYEVHGGGEKLQCPFCLKTVAFASQGKKMSANVNFFLNHIQKHQRKTIARRCNKCVMWFVHKGILKEHQIKDHSSFKGVPGVKPYVNPRGVDVMMPLPPTSQLSRGPLTQKKQPDRMKSSSNFANKMFEPPLAIYGVPSGSTCCECEGEFLGEDHFPGYLTCSRCRFATCCSKAMMEHIVVFHESGKSTPEFTLGQIVQLPAEMFCVCGYKTSSGNRLANHLAKCERKSAYPSPAKAKAATIQSASFPPLVTLDDADNASEDPSDRWLKAFVPSRKEEPGEGSKDAPDKKQAPQPEGGDPPSMLNILGLVRKPSTDESSLDRAPSDSEGLPEGKAEQPQLAASSELPDQENSEVPSPGTSKNGEKVAEGEEKMEVDEAEAGNDQPVALANIDDSTTEEALPDDKEPAEQMVLDDSATAEEISGDIGPAEETSPGDVAPVGEISSGDIVPAEENLPDDMAPAGEHSSSDIVPADETSPDDNVPEEETSPDENAPIDETSLGDRTSPVETEENCQASEVGDNRPSSQSSAAADSRLSSQEAEARIPSPVEGSEIKCLHPPDDTEESVASPSCNENESSDIVRDSSELCQESEQAGDREIRSSVSETEAAYTDERAAISPVNNEVPPLSGDKLASTLVESTDTSLAGNIVPLLEEKAGPLSEQNKGEIENISTSASE</sequence>
<dbReference type="InterPro" id="IPR013087">
    <property type="entry name" value="Znf_C2H2_type"/>
</dbReference>
<evidence type="ECO:0000313" key="10">
    <source>
        <dbReference type="Proteomes" id="UP000235965"/>
    </source>
</evidence>
<dbReference type="STRING" id="105785.A0A2J7RAL4"/>
<feature type="region of interest" description="Disordered" evidence="7">
    <location>
        <begin position="759"/>
        <end position="790"/>
    </location>
</feature>
<evidence type="ECO:0000256" key="4">
    <source>
        <dbReference type="ARBA" id="ARBA00022771"/>
    </source>
</evidence>
<dbReference type="Pfam" id="PF25429">
    <property type="entry name" value="zf-POGZ"/>
    <property type="match status" value="1"/>
</dbReference>
<name>A0A2J7RAL4_9NEOP</name>
<feature type="region of interest" description="Disordered" evidence="7">
    <location>
        <begin position="195"/>
        <end position="230"/>
    </location>
</feature>
<dbReference type="InterPro" id="IPR057618">
    <property type="entry name" value="Znf_POGZ/Z280C-D-like"/>
</dbReference>
<feature type="compositionally biased region" description="Low complexity" evidence="7">
    <location>
        <begin position="242"/>
        <end position="252"/>
    </location>
</feature>
<feature type="region of interest" description="Disordered" evidence="7">
    <location>
        <begin position="242"/>
        <end position="332"/>
    </location>
</feature>
<dbReference type="Gene3D" id="3.30.160.60">
    <property type="entry name" value="Classic Zinc Finger"/>
    <property type="match status" value="2"/>
</dbReference>
<keyword evidence="6" id="KW-0539">Nucleus</keyword>
<proteinExistence type="predicted"/>
<accession>A0A2J7RAL4</accession>
<evidence type="ECO:0000256" key="6">
    <source>
        <dbReference type="ARBA" id="ARBA00023242"/>
    </source>
</evidence>
<protein>
    <recommendedName>
        <fullName evidence="8">C2H2-type domain-containing protein</fullName>
    </recommendedName>
</protein>
<feature type="domain" description="C2H2-type" evidence="8">
    <location>
        <begin position="994"/>
        <end position="1015"/>
    </location>
</feature>
<keyword evidence="3" id="KW-0677">Repeat</keyword>
<evidence type="ECO:0000256" key="1">
    <source>
        <dbReference type="ARBA" id="ARBA00004123"/>
    </source>
</evidence>
<feature type="compositionally biased region" description="Basic and acidic residues" evidence="7">
    <location>
        <begin position="1214"/>
        <end position="1233"/>
    </location>
</feature>
<keyword evidence="4" id="KW-0863">Zinc-finger</keyword>
<gene>
    <name evidence="9" type="ORF">B7P43_G07399</name>
</gene>
<dbReference type="GO" id="GO:0006357">
    <property type="term" value="P:regulation of transcription by RNA polymerase II"/>
    <property type="evidence" value="ECO:0007669"/>
    <property type="project" value="TreeGrafter"/>
</dbReference>
<dbReference type="SMART" id="SM00355">
    <property type="entry name" value="ZnF_C2H2"/>
    <property type="match status" value="7"/>
</dbReference>
<evidence type="ECO:0000256" key="3">
    <source>
        <dbReference type="ARBA" id="ARBA00022737"/>
    </source>
</evidence>
<keyword evidence="2" id="KW-0479">Metal-binding</keyword>
<comment type="subcellular location">
    <subcellularLocation>
        <location evidence="1">Nucleus</location>
    </subcellularLocation>
</comment>
<feature type="region of interest" description="Disordered" evidence="7">
    <location>
        <begin position="1214"/>
        <end position="1543"/>
    </location>
</feature>
<dbReference type="GO" id="GO:0005634">
    <property type="term" value="C:nucleus"/>
    <property type="evidence" value="ECO:0007669"/>
    <property type="project" value="UniProtKB-SubCell"/>
</dbReference>
<reference evidence="9 10" key="1">
    <citation type="submission" date="2017-12" db="EMBL/GenBank/DDBJ databases">
        <title>Hemimetabolous genomes reveal molecular basis of termite eusociality.</title>
        <authorList>
            <person name="Harrison M.C."/>
            <person name="Jongepier E."/>
            <person name="Robertson H.M."/>
            <person name="Arning N."/>
            <person name="Bitard-Feildel T."/>
            <person name="Chao H."/>
            <person name="Childers C.P."/>
            <person name="Dinh H."/>
            <person name="Doddapaneni H."/>
            <person name="Dugan S."/>
            <person name="Gowin J."/>
            <person name="Greiner C."/>
            <person name="Han Y."/>
            <person name="Hu H."/>
            <person name="Hughes D.S.T."/>
            <person name="Huylmans A.-K."/>
            <person name="Kemena C."/>
            <person name="Kremer L.P.M."/>
            <person name="Lee S.L."/>
            <person name="Lopez-Ezquerra A."/>
            <person name="Mallet L."/>
            <person name="Monroy-Kuhn J.M."/>
            <person name="Moser A."/>
            <person name="Murali S.C."/>
            <person name="Muzny D.M."/>
            <person name="Otani S."/>
            <person name="Piulachs M.-D."/>
            <person name="Poelchau M."/>
            <person name="Qu J."/>
            <person name="Schaub F."/>
            <person name="Wada-Katsumata A."/>
            <person name="Worley K.C."/>
            <person name="Xie Q."/>
            <person name="Ylla G."/>
            <person name="Poulsen M."/>
            <person name="Gibbs R.A."/>
            <person name="Schal C."/>
            <person name="Richards S."/>
            <person name="Belles X."/>
            <person name="Korb J."/>
            <person name="Bornberg-Bauer E."/>
        </authorList>
    </citation>
    <scope>NUCLEOTIDE SEQUENCE [LARGE SCALE GENOMIC DNA]</scope>
    <source>
        <tissue evidence="9">Whole body</tissue>
    </source>
</reference>
<feature type="domain" description="C2H2-type" evidence="8">
    <location>
        <begin position="829"/>
        <end position="849"/>
    </location>
</feature>
<feature type="domain" description="C2H2-type" evidence="8">
    <location>
        <begin position="896"/>
        <end position="917"/>
    </location>
</feature>
<feature type="compositionally biased region" description="Basic and acidic residues" evidence="7">
    <location>
        <begin position="1492"/>
        <end position="1501"/>
    </location>
</feature>
<dbReference type="EMBL" id="NEVH01006567">
    <property type="protein sequence ID" value="PNF37872.1"/>
    <property type="molecule type" value="Genomic_DNA"/>
</dbReference>
<dbReference type="InterPro" id="IPR050589">
    <property type="entry name" value="Ikaros_C2H2-ZF"/>
</dbReference>
<dbReference type="GO" id="GO:0003700">
    <property type="term" value="F:DNA-binding transcription factor activity"/>
    <property type="evidence" value="ECO:0007669"/>
    <property type="project" value="TreeGrafter"/>
</dbReference>
<comment type="caution">
    <text evidence="9">The sequence shown here is derived from an EMBL/GenBank/DDBJ whole genome shotgun (WGS) entry which is preliminary data.</text>
</comment>
<evidence type="ECO:0000313" key="9">
    <source>
        <dbReference type="EMBL" id="PNF37872.1"/>
    </source>
</evidence>
<dbReference type="FunCoup" id="A0A2J7RAL4">
    <property type="interactions" value="381"/>
</dbReference>
<dbReference type="PANTHER" id="PTHR24404">
    <property type="entry name" value="ZINC FINGER PROTEIN"/>
    <property type="match status" value="1"/>
</dbReference>
<dbReference type="GO" id="GO:0000978">
    <property type="term" value="F:RNA polymerase II cis-regulatory region sequence-specific DNA binding"/>
    <property type="evidence" value="ECO:0007669"/>
    <property type="project" value="TreeGrafter"/>
</dbReference>
<dbReference type="OrthoDB" id="10032537at2759"/>
<evidence type="ECO:0000256" key="7">
    <source>
        <dbReference type="SAM" id="MobiDB-lite"/>
    </source>
</evidence>
<dbReference type="GO" id="GO:0008270">
    <property type="term" value="F:zinc ion binding"/>
    <property type="evidence" value="ECO:0007669"/>
    <property type="project" value="UniProtKB-KW"/>
</dbReference>
<evidence type="ECO:0000259" key="8">
    <source>
        <dbReference type="PROSITE" id="PS00028"/>
    </source>
</evidence>
<keyword evidence="10" id="KW-1185">Reference proteome</keyword>
<dbReference type="Proteomes" id="UP000235965">
    <property type="component" value="Unassembled WGS sequence"/>
</dbReference>
<feature type="compositionally biased region" description="Polar residues" evidence="7">
    <location>
        <begin position="1294"/>
        <end position="1303"/>
    </location>
</feature>
<organism evidence="9 10">
    <name type="scientific">Cryptotermes secundus</name>
    <dbReference type="NCBI Taxonomy" id="105785"/>
    <lineage>
        <taxon>Eukaryota</taxon>
        <taxon>Metazoa</taxon>
        <taxon>Ecdysozoa</taxon>
        <taxon>Arthropoda</taxon>
        <taxon>Hexapoda</taxon>
        <taxon>Insecta</taxon>
        <taxon>Pterygota</taxon>
        <taxon>Neoptera</taxon>
        <taxon>Polyneoptera</taxon>
        <taxon>Dictyoptera</taxon>
        <taxon>Blattodea</taxon>
        <taxon>Blattoidea</taxon>
        <taxon>Termitoidae</taxon>
        <taxon>Kalotermitidae</taxon>
        <taxon>Cryptotermitinae</taxon>
        <taxon>Cryptotermes</taxon>
    </lineage>
</organism>
<dbReference type="InParanoid" id="A0A2J7RAL4"/>
<feature type="domain" description="C2H2-type" evidence="8">
    <location>
        <begin position="866"/>
        <end position="887"/>
    </location>
</feature>
<feature type="compositionally biased region" description="Polar residues" evidence="7">
    <location>
        <begin position="1463"/>
        <end position="1480"/>
    </location>
</feature>
<feature type="compositionally biased region" description="Basic and acidic residues" evidence="7">
    <location>
        <begin position="1255"/>
        <end position="1277"/>
    </location>
</feature>
<dbReference type="PROSITE" id="PS00028">
    <property type="entry name" value="ZINC_FINGER_C2H2_1"/>
    <property type="match status" value="4"/>
</dbReference>
<feature type="region of interest" description="Disordered" evidence="7">
    <location>
        <begin position="75"/>
        <end position="94"/>
    </location>
</feature>
<dbReference type="PANTHER" id="PTHR24404:SF114">
    <property type="entry name" value="KLUMPFUSS, ISOFORM B-RELATED"/>
    <property type="match status" value="1"/>
</dbReference>
<evidence type="ECO:0000256" key="2">
    <source>
        <dbReference type="ARBA" id="ARBA00022723"/>
    </source>
</evidence>